<proteinExistence type="inferred from homology"/>
<dbReference type="PANTHER" id="PTHR33048:SF47">
    <property type="entry name" value="INTEGRAL MEMBRANE PROTEIN-RELATED"/>
    <property type="match status" value="1"/>
</dbReference>
<dbReference type="Pfam" id="PF20684">
    <property type="entry name" value="Fung_rhodopsin"/>
    <property type="match status" value="1"/>
</dbReference>
<evidence type="ECO:0000256" key="2">
    <source>
        <dbReference type="ARBA" id="ARBA00022692"/>
    </source>
</evidence>
<dbReference type="GO" id="GO:0016020">
    <property type="term" value="C:membrane"/>
    <property type="evidence" value="ECO:0007669"/>
    <property type="project" value="UniProtKB-SubCell"/>
</dbReference>
<dbReference type="PANTHER" id="PTHR33048">
    <property type="entry name" value="PTH11-LIKE INTEGRAL MEMBRANE PROTEIN (AFU_ORTHOLOGUE AFUA_5G11245)"/>
    <property type="match status" value="1"/>
</dbReference>
<dbReference type="InterPro" id="IPR052337">
    <property type="entry name" value="SAT4-like"/>
</dbReference>
<dbReference type="RefSeq" id="XP_064655381.1">
    <property type="nucleotide sequence ID" value="XM_064806564.1"/>
</dbReference>
<protein>
    <recommendedName>
        <fullName evidence="8">Rhodopsin domain-containing protein</fullName>
    </recommendedName>
</protein>
<comment type="similarity">
    <text evidence="5">Belongs to the SAT4 family.</text>
</comment>
<evidence type="ECO:0000313" key="9">
    <source>
        <dbReference type="EMBL" id="KAK5165238.1"/>
    </source>
</evidence>
<dbReference type="GeneID" id="89930668"/>
<evidence type="ECO:0000313" key="10">
    <source>
        <dbReference type="Proteomes" id="UP001337655"/>
    </source>
</evidence>
<keyword evidence="2 7" id="KW-0812">Transmembrane</keyword>
<evidence type="ECO:0000256" key="5">
    <source>
        <dbReference type="ARBA" id="ARBA00038359"/>
    </source>
</evidence>
<feature type="compositionally biased region" description="Basic and acidic residues" evidence="6">
    <location>
        <begin position="233"/>
        <end position="242"/>
    </location>
</feature>
<feature type="transmembrane region" description="Helical" evidence="7">
    <location>
        <begin position="30"/>
        <end position="50"/>
    </location>
</feature>
<evidence type="ECO:0000256" key="4">
    <source>
        <dbReference type="ARBA" id="ARBA00023136"/>
    </source>
</evidence>
<evidence type="ECO:0000256" key="6">
    <source>
        <dbReference type="SAM" id="MobiDB-lite"/>
    </source>
</evidence>
<keyword evidence="10" id="KW-1185">Reference proteome</keyword>
<organism evidence="9 10">
    <name type="scientific">Saxophila tyrrhenica</name>
    <dbReference type="NCBI Taxonomy" id="1690608"/>
    <lineage>
        <taxon>Eukaryota</taxon>
        <taxon>Fungi</taxon>
        <taxon>Dikarya</taxon>
        <taxon>Ascomycota</taxon>
        <taxon>Pezizomycotina</taxon>
        <taxon>Dothideomycetes</taxon>
        <taxon>Dothideomycetidae</taxon>
        <taxon>Mycosphaerellales</taxon>
        <taxon>Extremaceae</taxon>
        <taxon>Saxophila</taxon>
    </lineage>
</organism>
<feature type="region of interest" description="Disordered" evidence="6">
    <location>
        <begin position="233"/>
        <end position="252"/>
    </location>
</feature>
<evidence type="ECO:0000256" key="7">
    <source>
        <dbReference type="SAM" id="Phobius"/>
    </source>
</evidence>
<dbReference type="Proteomes" id="UP001337655">
    <property type="component" value="Unassembled WGS sequence"/>
</dbReference>
<evidence type="ECO:0000259" key="8">
    <source>
        <dbReference type="Pfam" id="PF20684"/>
    </source>
</evidence>
<feature type="transmembrane region" description="Helical" evidence="7">
    <location>
        <begin position="124"/>
        <end position="145"/>
    </location>
</feature>
<gene>
    <name evidence="9" type="ORF">LTR77_009336</name>
</gene>
<keyword evidence="3 7" id="KW-1133">Transmembrane helix</keyword>
<name>A0AAV9NZJ7_9PEZI</name>
<dbReference type="EMBL" id="JAVRRT010000017">
    <property type="protein sequence ID" value="KAK5165238.1"/>
    <property type="molecule type" value="Genomic_DNA"/>
</dbReference>
<dbReference type="InterPro" id="IPR049326">
    <property type="entry name" value="Rhodopsin_dom_fungi"/>
</dbReference>
<dbReference type="AlphaFoldDB" id="A0AAV9NZJ7"/>
<comment type="caution">
    <text evidence="9">The sequence shown here is derived from an EMBL/GenBank/DDBJ whole genome shotgun (WGS) entry which is preliminary data.</text>
</comment>
<evidence type="ECO:0000256" key="1">
    <source>
        <dbReference type="ARBA" id="ARBA00004141"/>
    </source>
</evidence>
<sequence>MLTLLAMTVAKCTLVCFYLRITPNKIHRTAAWVLMGLNCATGIAWVGILAGRCAGSRASWGVLDGQCPGYVRTLSSAVSSGADQHQTAGWSATAATDVALEVLIFLMPVWIVWDLQMAVQMKTIIILTFAVRLPIIAVSLVHLRLAGRWNDLSEGKVAAVIPCVCLLVELHFSTMSSTFPTLGPFMKSLNTRWGAIDPQTASSYALESLSGREGTQKSLASYSKNTGYYYRVKGDPGRRASRDSNSNDSSRMIIHRTTETTVEYDRSVRNASQM</sequence>
<comment type="subcellular location">
    <subcellularLocation>
        <location evidence="1">Membrane</location>
        <topology evidence="1">Multi-pass membrane protein</topology>
    </subcellularLocation>
</comment>
<reference evidence="9 10" key="1">
    <citation type="submission" date="2023-08" db="EMBL/GenBank/DDBJ databases">
        <title>Black Yeasts Isolated from many extreme environments.</title>
        <authorList>
            <person name="Coleine C."/>
            <person name="Stajich J.E."/>
            <person name="Selbmann L."/>
        </authorList>
    </citation>
    <scope>NUCLEOTIDE SEQUENCE [LARGE SCALE GENOMIC DNA]</scope>
    <source>
        <strain evidence="9 10">CCFEE 5935</strain>
    </source>
</reference>
<feature type="domain" description="Rhodopsin" evidence="8">
    <location>
        <begin position="5"/>
        <end position="187"/>
    </location>
</feature>
<evidence type="ECO:0000256" key="3">
    <source>
        <dbReference type="ARBA" id="ARBA00022989"/>
    </source>
</evidence>
<feature type="transmembrane region" description="Helical" evidence="7">
    <location>
        <begin position="88"/>
        <end position="112"/>
    </location>
</feature>
<keyword evidence="4 7" id="KW-0472">Membrane</keyword>
<accession>A0AAV9NZJ7</accession>